<proteinExistence type="predicted"/>
<evidence type="ECO:0000313" key="3">
    <source>
        <dbReference type="Proteomes" id="UP000685013"/>
    </source>
</evidence>
<name>A0AAV6M7U7_9ROSI</name>
<protein>
    <submittedName>
        <fullName evidence="2">Uncharacterized protein</fullName>
    </submittedName>
</protein>
<evidence type="ECO:0000313" key="2">
    <source>
        <dbReference type="EMBL" id="KAG6576784.1"/>
    </source>
</evidence>
<comment type="caution">
    <text evidence="2">The sequence shown here is derived from an EMBL/GenBank/DDBJ whole genome shotgun (WGS) entry which is preliminary data.</text>
</comment>
<dbReference type="Proteomes" id="UP000685013">
    <property type="component" value="Chromosome 16"/>
</dbReference>
<feature type="non-terminal residue" evidence="2">
    <location>
        <position position="1"/>
    </location>
</feature>
<gene>
    <name evidence="2" type="ORF">SDJN03_24358</name>
</gene>
<accession>A0AAV6M7U7</accession>
<organism evidence="2 3">
    <name type="scientific">Cucurbita argyrosperma subsp. sororia</name>
    <dbReference type="NCBI Taxonomy" id="37648"/>
    <lineage>
        <taxon>Eukaryota</taxon>
        <taxon>Viridiplantae</taxon>
        <taxon>Streptophyta</taxon>
        <taxon>Embryophyta</taxon>
        <taxon>Tracheophyta</taxon>
        <taxon>Spermatophyta</taxon>
        <taxon>Magnoliopsida</taxon>
        <taxon>eudicotyledons</taxon>
        <taxon>Gunneridae</taxon>
        <taxon>Pentapetalae</taxon>
        <taxon>rosids</taxon>
        <taxon>fabids</taxon>
        <taxon>Cucurbitales</taxon>
        <taxon>Cucurbitaceae</taxon>
        <taxon>Cucurbiteae</taxon>
        <taxon>Cucurbita</taxon>
    </lineage>
</organism>
<evidence type="ECO:0000256" key="1">
    <source>
        <dbReference type="SAM" id="MobiDB-lite"/>
    </source>
</evidence>
<keyword evidence="3" id="KW-1185">Reference proteome</keyword>
<dbReference type="EMBL" id="JAGKQH010000016">
    <property type="protein sequence ID" value="KAG6576784.1"/>
    <property type="molecule type" value="Genomic_DNA"/>
</dbReference>
<reference evidence="2 3" key="1">
    <citation type="journal article" date="2021" name="Hortic Res">
        <title>The domestication of Cucurbita argyrosperma as revealed by the genome of its wild relative.</title>
        <authorList>
            <person name="Barrera-Redondo J."/>
            <person name="Sanchez-de la Vega G."/>
            <person name="Aguirre-Liguori J.A."/>
            <person name="Castellanos-Morales G."/>
            <person name="Gutierrez-Guerrero Y.T."/>
            <person name="Aguirre-Dugua X."/>
            <person name="Aguirre-Planter E."/>
            <person name="Tenaillon M.I."/>
            <person name="Lira-Saade R."/>
            <person name="Eguiarte L.E."/>
        </authorList>
    </citation>
    <scope>NUCLEOTIDE SEQUENCE [LARGE SCALE GENOMIC DNA]</scope>
    <source>
        <strain evidence="2">JBR-2021</strain>
    </source>
</reference>
<sequence length="92" mass="10179">MRWTDSVIKRNGVATDSSLTLDGVYGRSRRLIAWDGDLHCTLGGGARPKRSCSKFAERLRLSSQRGGGHRMRGADARVRNAGRGRTCTMTER</sequence>
<dbReference type="AlphaFoldDB" id="A0AAV6M7U7"/>
<feature type="region of interest" description="Disordered" evidence="1">
    <location>
        <begin position="63"/>
        <end position="92"/>
    </location>
</feature>